<protein>
    <submittedName>
        <fullName evidence="1">Uncharacterized protein</fullName>
    </submittedName>
</protein>
<keyword evidence="2" id="KW-1185">Reference proteome</keyword>
<dbReference type="EMBL" id="CAQQ02108551">
    <property type="status" value="NOT_ANNOTATED_CDS"/>
    <property type="molecule type" value="Genomic_DNA"/>
</dbReference>
<dbReference type="EnsemblMetazoa" id="MESCA008011-RA">
    <property type="protein sequence ID" value="MESCA008011-PA"/>
    <property type="gene ID" value="MESCA008011"/>
</dbReference>
<dbReference type="InterPro" id="IPR009003">
    <property type="entry name" value="Peptidase_S1_PA"/>
</dbReference>
<evidence type="ECO:0000313" key="2">
    <source>
        <dbReference type="Proteomes" id="UP000015102"/>
    </source>
</evidence>
<sequence>MKSTSPLHPVNICSSSHNEHISICRGDSGGPFVKEFPNGSPVQGARESKTLRLYYVEKSMGCNAIG</sequence>
<name>T1GW40_MEGSC</name>
<reference evidence="1" key="2">
    <citation type="submission" date="2015-06" db="UniProtKB">
        <authorList>
            <consortium name="EnsemblMetazoa"/>
        </authorList>
    </citation>
    <scope>IDENTIFICATION</scope>
</reference>
<dbReference type="SUPFAM" id="SSF50494">
    <property type="entry name" value="Trypsin-like serine proteases"/>
    <property type="match status" value="1"/>
</dbReference>
<organism evidence="1 2">
    <name type="scientific">Megaselia scalaris</name>
    <name type="common">Humpbacked fly</name>
    <name type="synonym">Phora scalaris</name>
    <dbReference type="NCBI Taxonomy" id="36166"/>
    <lineage>
        <taxon>Eukaryota</taxon>
        <taxon>Metazoa</taxon>
        <taxon>Ecdysozoa</taxon>
        <taxon>Arthropoda</taxon>
        <taxon>Hexapoda</taxon>
        <taxon>Insecta</taxon>
        <taxon>Pterygota</taxon>
        <taxon>Neoptera</taxon>
        <taxon>Endopterygota</taxon>
        <taxon>Diptera</taxon>
        <taxon>Brachycera</taxon>
        <taxon>Muscomorpha</taxon>
        <taxon>Platypezoidea</taxon>
        <taxon>Phoridae</taxon>
        <taxon>Megaseliini</taxon>
        <taxon>Megaselia</taxon>
    </lineage>
</organism>
<dbReference type="EMBL" id="CAQQ02108550">
    <property type="status" value="NOT_ANNOTATED_CDS"/>
    <property type="molecule type" value="Genomic_DNA"/>
</dbReference>
<reference evidence="2" key="1">
    <citation type="submission" date="2013-02" db="EMBL/GenBank/DDBJ databases">
        <authorList>
            <person name="Hughes D."/>
        </authorList>
    </citation>
    <scope>NUCLEOTIDE SEQUENCE</scope>
    <source>
        <strain>Durham</strain>
        <strain evidence="2">NC isolate 2 -- Noor lab</strain>
    </source>
</reference>
<evidence type="ECO:0000313" key="1">
    <source>
        <dbReference type="EnsemblMetazoa" id="MESCA008011-PA"/>
    </source>
</evidence>
<dbReference type="InterPro" id="IPR043504">
    <property type="entry name" value="Peptidase_S1_PA_chymotrypsin"/>
</dbReference>
<dbReference type="HOGENOM" id="CLU_2834062_0_0_1"/>
<dbReference type="Gene3D" id="2.40.10.10">
    <property type="entry name" value="Trypsin-like serine proteases"/>
    <property type="match status" value="1"/>
</dbReference>
<dbReference type="Proteomes" id="UP000015102">
    <property type="component" value="Unassembled WGS sequence"/>
</dbReference>
<dbReference type="AlphaFoldDB" id="T1GW40"/>
<proteinExistence type="predicted"/>
<accession>T1GW40</accession>